<reference evidence="5 6" key="1">
    <citation type="submission" date="2019-02" db="EMBL/GenBank/DDBJ databases">
        <title>Pedobacter sp. RP-3-8 sp. nov., isolated from Arctic soil.</title>
        <authorList>
            <person name="Dahal R.H."/>
        </authorList>
    </citation>
    <scope>NUCLEOTIDE SEQUENCE [LARGE SCALE GENOMIC DNA]</scope>
    <source>
        <strain evidence="5 6">RP-3-8</strain>
    </source>
</reference>
<dbReference type="GO" id="GO:0003700">
    <property type="term" value="F:DNA-binding transcription factor activity"/>
    <property type="evidence" value="ECO:0007669"/>
    <property type="project" value="InterPro"/>
</dbReference>
<keyword evidence="1" id="KW-0805">Transcription regulation</keyword>
<dbReference type="SMART" id="SM00342">
    <property type="entry name" value="HTH_ARAC"/>
    <property type="match status" value="1"/>
</dbReference>
<evidence type="ECO:0000313" key="6">
    <source>
        <dbReference type="Proteomes" id="UP000291117"/>
    </source>
</evidence>
<keyword evidence="2" id="KW-0238">DNA-binding</keyword>
<dbReference type="OrthoDB" id="2585681at2"/>
<gene>
    <name evidence="5" type="ORF">EZ444_17685</name>
</gene>
<dbReference type="Proteomes" id="UP000291117">
    <property type="component" value="Unassembled WGS sequence"/>
</dbReference>
<comment type="caution">
    <text evidence="5">The sequence shown here is derived from an EMBL/GenBank/DDBJ whole genome shotgun (WGS) entry which is preliminary data.</text>
</comment>
<proteinExistence type="predicted"/>
<dbReference type="AlphaFoldDB" id="A0A4R0N1D4"/>
<evidence type="ECO:0000313" key="5">
    <source>
        <dbReference type="EMBL" id="TCC93093.1"/>
    </source>
</evidence>
<dbReference type="InterPro" id="IPR018060">
    <property type="entry name" value="HTH_AraC"/>
</dbReference>
<dbReference type="InterPro" id="IPR009057">
    <property type="entry name" value="Homeodomain-like_sf"/>
</dbReference>
<organism evidence="5 6">
    <name type="scientific">Pedobacter hiemivivus</name>
    <dbReference type="NCBI Taxonomy" id="2530454"/>
    <lineage>
        <taxon>Bacteria</taxon>
        <taxon>Pseudomonadati</taxon>
        <taxon>Bacteroidota</taxon>
        <taxon>Sphingobacteriia</taxon>
        <taxon>Sphingobacteriales</taxon>
        <taxon>Sphingobacteriaceae</taxon>
        <taxon>Pedobacter</taxon>
    </lineage>
</organism>
<dbReference type="GO" id="GO:0043565">
    <property type="term" value="F:sequence-specific DNA binding"/>
    <property type="evidence" value="ECO:0007669"/>
    <property type="project" value="InterPro"/>
</dbReference>
<dbReference type="SUPFAM" id="SSF46689">
    <property type="entry name" value="Homeodomain-like"/>
    <property type="match status" value="1"/>
</dbReference>
<dbReference type="RefSeq" id="WP_131610468.1">
    <property type="nucleotide sequence ID" value="NZ_SJSM01000012.1"/>
</dbReference>
<feature type="domain" description="HTH araC/xylS-type" evidence="4">
    <location>
        <begin position="180"/>
        <end position="278"/>
    </location>
</feature>
<evidence type="ECO:0000259" key="4">
    <source>
        <dbReference type="PROSITE" id="PS01124"/>
    </source>
</evidence>
<keyword evidence="6" id="KW-1185">Reference proteome</keyword>
<sequence length="292" mass="34334">MKLLLTDANSGGHLLLLNDEQHFDRFFYGRDGTNKYFTIVWNRGDQQRVTIDGEQFDFPQQTILPLMFNQSFSFERSSDLTAWQFNREFYCIIDHDSEVSCVGFLFGIGTNLFINLEEASQQKLLLLLNMFVSELNTSDHMQNDMLVMLLKRLIITVTQLAKSEYIPDTRQQNERFNIIRKFNLLVEGNFHNEHSVNFYAQKLNKSPKTLSNLFALFDQKTPIQLIQERIIIEAKRLLYYTDKSAKEITYDLGFEDPAYFCNFFKKHTSFSPIGYRNKKETEEREKITISGE</sequence>
<evidence type="ECO:0000256" key="2">
    <source>
        <dbReference type="ARBA" id="ARBA00023125"/>
    </source>
</evidence>
<evidence type="ECO:0000256" key="3">
    <source>
        <dbReference type="ARBA" id="ARBA00023163"/>
    </source>
</evidence>
<dbReference type="PANTHER" id="PTHR43280:SF32">
    <property type="entry name" value="TRANSCRIPTIONAL REGULATORY PROTEIN"/>
    <property type="match status" value="1"/>
</dbReference>
<dbReference type="PROSITE" id="PS01124">
    <property type="entry name" value="HTH_ARAC_FAMILY_2"/>
    <property type="match status" value="1"/>
</dbReference>
<keyword evidence="3" id="KW-0804">Transcription</keyword>
<accession>A0A4R0N1D4</accession>
<dbReference type="Pfam" id="PF12833">
    <property type="entry name" value="HTH_18"/>
    <property type="match status" value="1"/>
</dbReference>
<dbReference type="EMBL" id="SJSM01000012">
    <property type="protein sequence ID" value="TCC93093.1"/>
    <property type="molecule type" value="Genomic_DNA"/>
</dbReference>
<name>A0A4R0N1D4_9SPHI</name>
<dbReference type="Gene3D" id="1.10.10.60">
    <property type="entry name" value="Homeodomain-like"/>
    <property type="match status" value="1"/>
</dbReference>
<dbReference type="PANTHER" id="PTHR43280">
    <property type="entry name" value="ARAC-FAMILY TRANSCRIPTIONAL REGULATOR"/>
    <property type="match status" value="1"/>
</dbReference>
<protein>
    <submittedName>
        <fullName evidence="5">Helix-turn-helix domain-containing protein</fullName>
    </submittedName>
</protein>
<evidence type="ECO:0000256" key="1">
    <source>
        <dbReference type="ARBA" id="ARBA00023015"/>
    </source>
</evidence>